<dbReference type="EMBL" id="JAAAID010002216">
    <property type="protein sequence ID" value="KAG0007715.1"/>
    <property type="molecule type" value="Genomic_DNA"/>
</dbReference>
<protein>
    <submittedName>
        <fullName evidence="2">Uncharacterized protein</fullName>
    </submittedName>
</protein>
<comment type="caution">
    <text evidence="2">The sequence shown here is derived from an EMBL/GenBank/DDBJ whole genome shotgun (WGS) entry which is preliminary data.</text>
</comment>
<accession>A0A9P6SVZ2</accession>
<keyword evidence="1" id="KW-1133">Transmembrane helix</keyword>
<keyword evidence="1" id="KW-0812">Transmembrane</keyword>
<evidence type="ECO:0000313" key="3">
    <source>
        <dbReference type="Proteomes" id="UP000703661"/>
    </source>
</evidence>
<evidence type="ECO:0000256" key="1">
    <source>
        <dbReference type="SAM" id="Phobius"/>
    </source>
</evidence>
<keyword evidence="3" id="KW-1185">Reference proteome</keyword>
<feature type="non-terminal residue" evidence="2">
    <location>
        <position position="224"/>
    </location>
</feature>
<sequence length="224" mass="24775">MTARIGEGLLYQIVKPISLELLLLDFNAVMNALLLAQNGVLHGARGLLDTVDIKMQTMLGTLMDYMPITEDKTISEMTFIMNHIAPILHGVLKFDPRMAVHFPNTDCGIQKQQGVKPDRPDISIKISGQEVLFGEVSGPHQQTNESKNKWDLFRLMRSGKAFLDAGNRIAPLIQAIYSNGKYMRLVVKTRGMHLLEEVGSFAIPTTIITISSLISSLSVLLSAK</sequence>
<reference evidence="2" key="1">
    <citation type="journal article" date="2020" name="Fungal Divers.">
        <title>Resolving the Mortierellaceae phylogeny through synthesis of multi-gene phylogenetics and phylogenomics.</title>
        <authorList>
            <person name="Vandepol N."/>
            <person name="Liber J."/>
            <person name="Desiro A."/>
            <person name="Na H."/>
            <person name="Kennedy M."/>
            <person name="Barry K."/>
            <person name="Grigoriev I.V."/>
            <person name="Miller A.N."/>
            <person name="O'Donnell K."/>
            <person name="Stajich J.E."/>
            <person name="Bonito G."/>
        </authorList>
    </citation>
    <scope>NUCLEOTIDE SEQUENCE</scope>
    <source>
        <strain evidence="2">NRRL 2769</strain>
    </source>
</reference>
<dbReference type="AlphaFoldDB" id="A0A9P6SVZ2"/>
<gene>
    <name evidence="2" type="ORF">BGZ80_004328</name>
</gene>
<feature type="transmembrane region" description="Helical" evidence="1">
    <location>
        <begin position="201"/>
        <end position="223"/>
    </location>
</feature>
<proteinExistence type="predicted"/>
<dbReference type="Proteomes" id="UP000703661">
    <property type="component" value="Unassembled WGS sequence"/>
</dbReference>
<keyword evidence="1" id="KW-0472">Membrane</keyword>
<name>A0A9P6SVZ2_9FUNG</name>
<evidence type="ECO:0000313" key="2">
    <source>
        <dbReference type="EMBL" id="KAG0007715.1"/>
    </source>
</evidence>
<organism evidence="2 3">
    <name type="scientific">Entomortierella chlamydospora</name>
    <dbReference type="NCBI Taxonomy" id="101097"/>
    <lineage>
        <taxon>Eukaryota</taxon>
        <taxon>Fungi</taxon>
        <taxon>Fungi incertae sedis</taxon>
        <taxon>Mucoromycota</taxon>
        <taxon>Mortierellomycotina</taxon>
        <taxon>Mortierellomycetes</taxon>
        <taxon>Mortierellales</taxon>
        <taxon>Mortierellaceae</taxon>
        <taxon>Entomortierella</taxon>
    </lineage>
</organism>